<dbReference type="RefSeq" id="WP_380060738.1">
    <property type="nucleotide sequence ID" value="NZ_JBHSEI010000002.1"/>
</dbReference>
<gene>
    <name evidence="1" type="ORF">ACFO0D_05035</name>
</gene>
<organism evidence="1 2">
    <name type="scientific">Deinococcus hohokamensis</name>
    <dbReference type="NCBI Taxonomy" id="309883"/>
    <lineage>
        <taxon>Bacteria</taxon>
        <taxon>Thermotogati</taxon>
        <taxon>Deinococcota</taxon>
        <taxon>Deinococci</taxon>
        <taxon>Deinococcales</taxon>
        <taxon>Deinococcaceae</taxon>
        <taxon>Deinococcus</taxon>
    </lineage>
</organism>
<comment type="caution">
    <text evidence="1">The sequence shown here is derived from an EMBL/GenBank/DDBJ whole genome shotgun (WGS) entry which is preliminary data.</text>
</comment>
<accession>A0ABV9I702</accession>
<evidence type="ECO:0000313" key="2">
    <source>
        <dbReference type="Proteomes" id="UP001595952"/>
    </source>
</evidence>
<proteinExistence type="predicted"/>
<name>A0ABV9I702_9DEIO</name>
<protein>
    <submittedName>
        <fullName evidence="1">Uncharacterized protein</fullName>
    </submittedName>
</protein>
<reference evidence="2" key="1">
    <citation type="journal article" date="2019" name="Int. J. Syst. Evol. Microbiol.">
        <title>The Global Catalogue of Microorganisms (GCM) 10K type strain sequencing project: providing services to taxonomists for standard genome sequencing and annotation.</title>
        <authorList>
            <consortium name="The Broad Institute Genomics Platform"/>
            <consortium name="The Broad Institute Genome Sequencing Center for Infectious Disease"/>
            <person name="Wu L."/>
            <person name="Ma J."/>
        </authorList>
    </citation>
    <scope>NUCLEOTIDE SEQUENCE [LARGE SCALE GENOMIC DNA]</scope>
    <source>
        <strain evidence="2">CCUG 55995</strain>
    </source>
</reference>
<sequence length="81" mass="8843">MGEGEPASQGVIDEIYLPPWDTWFALLSLEGSSLLLAWIPQVFEPMVEDARLVGATEPLAWLDDLPTDPLYGVEGWAGIAD</sequence>
<dbReference type="Proteomes" id="UP001595952">
    <property type="component" value="Unassembled WGS sequence"/>
</dbReference>
<keyword evidence="2" id="KW-1185">Reference proteome</keyword>
<evidence type="ECO:0000313" key="1">
    <source>
        <dbReference type="EMBL" id="MFC4637703.1"/>
    </source>
</evidence>
<dbReference type="EMBL" id="JBHSEI010000002">
    <property type="protein sequence ID" value="MFC4637703.1"/>
    <property type="molecule type" value="Genomic_DNA"/>
</dbReference>